<dbReference type="OrthoDB" id="3533814at2759"/>
<dbReference type="PANTHER" id="PTHR34502:SF4">
    <property type="entry name" value="DUF6594 DOMAIN-CONTAINING PROTEIN"/>
    <property type="match status" value="1"/>
</dbReference>
<evidence type="ECO:0000256" key="1">
    <source>
        <dbReference type="SAM" id="Phobius"/>
    </source>
</evidence>
<sequence length="314" mass="34491">MNQGYELPPAKPLNGFPRVAHKLASDPDRTTTIFRRFDRLSARNLILLEAEVAELEARQDRFDEEDKISTSEEVRSCHTEWSTFERLATERDADGNPTNLGQATKLELARRFKVNSEEIDEALAVHQTLLNSKPPAATTIKGMREWFLDTHNGKQYGAPQLWGASEKRFDDPYDLVALRVPADQDRLSEFILNYFGGFFPATSTDPHSSYIRESTLAKTIAIISSILSAILLFGSIASLYFVHNGLALLGMLGGWTVLFAVCVGWLTNARRDQVFAATAAYCAVLVVFVSGTLGGAAGGQVVVGEGGWNCTRGG</sequence>
<keyword evidence="1" id="KW-1133">Transmembrane helix</keyword>
<organism evidence="3 4">
    <name type="scientific">Pseudogymnoascus verrucosus</name>
    <dbReference type="NCBI Taxonomy" id="342668"/>
    <lineage>
        <taxon>Eukaryota</taxon>
        <taxon>Fungi</taxon>
        <taxon>Dikarya</taxon>
        <taxon>Ascomycota</taxon>
        <taxon>Pezizomycotina</taxon>
        <taxon>Leotiomycetes</taxon>
        <taxon>Thelebolales</taxon>
        <taxon>Thelebolaceae</taxon>
        <taxon>Pseudogymnoascus</taxon>
    </lineage>
</organism>
<reference evidence="3 4" key="1">
    <citation type="submission" date="2016-03" db="EMBL/GenBank/DDBJ databases">
        <title>Comparative genomics of Pseudogymnoascus destructans, the fungus causing white-nose syndrome of bats.</title>
        <authorList>
            <person name="Palmer J.M."/>
            <person name="Drees K.P."/>
            <person name="Foster J.T."/>
            <person name="Lindner D.L."/>
        </authorList>
    </citation>
    <scope>NUCLEOTIDE SEQUENCE [LARGE SCALE GENOMIC DNA]</scope>
    <source>
        <strain evidence="3 4">UAMH 10579</strain>
    </source>
</reference>
<dbReference type="PANTHER" id="PTHR34502">
    <property type="entry name" value="DUF6594 DOMAIN-CONTAINING PROTEIN-RELATED"/>
    <property type="match status" value="1"/>
</dbReference>
<dbReference type="AlphaFoldDB" id="A0A1B8GUW7"/>
<dbReference type="RefSeq" id="XP_018133323.1">
    <property type="nucleotide sequence ID" value="XM_018272396.1"/>
</dbReference>
<feature type="domain" description="DUF6594" evidence="2">
    <location>
        <begin position="16"/>
        <end position="286"/>
    </location>
</feature>
<keyword evidence="1" id="KW-0472">Membrane</keyword>
<keyword evidence="4" id="KW-1185">Reference proteome</keyword>
<reference evidence="4" key="2">
    <citation type="journal article" date="2018" name="Nat. Commun.">
        <title>Extreme sensitivity to ultraviolet light in the fungal pathogen causing white-nose syndrome of bats.</title>
        <authorList>
            <person name="Palmer J.M."/>
            <person name="Drees K.P."/>
            <person name="Foster J.T."/>
            <person name="Lindner D.L."/>
        </authorList>
    </citation>
    <scope>NUCLEOTIDE SEQUENCE [LARGE SCALE GENOMIC DNA]</scope>
    <source>
        <strain evidence="4">UAMH 10579</strain>
    </source>
</reference>
<feature type="transmembrane region" description="Helical" evidence="1">
    <location>
        <begin position="247"/>
        <end position="267"/>
    </location>
</feature>
<accession>A0A1B8GUW7</accession>
<gene>
    <name evidence="3" type="ORF">VE01_02892</name>
</gene>
<evidence type="ECO:0000259" key="2">
    <source>
        <dbReference type="Pfam" id="PF20237"/>
    </source>
</evidence>
<dbReference type="InterPro" id="IPR046529">
    <property type="entry name" value="DUF6594"/>
</dbReference>
<feature type="transmembrane region" description="Helical" evidence="1">
    <location>
        <begin position="220"/>
        <end position="241"/>
    </location>
</feature>
<name>A0A1B8GUW7_9PEZI</name>
<protein>
    <recommendedName>
        <fullName evidence="2">DUF6594 domain-containing protein</fullName>
    </recommendedName>
</protein>
<dbReference type="EMBL" id="KV460212">
    <property type="protein sequence ID" value="OBT99590.1"/>
    <property type="molecule type" value="Genomic_DNA"/>
</dbReference>
<proteinExistence type="predicted"/>
<evidence type="ECO:0000313" key="4">
    <source>
        <dbReference type="Proteomes" id="UP000091956"/>
    </source>
</evidence>
<dbReference type="Pfam" id="PF20237">
    <property type="entry name" value="DUF6594"/>
    <property type="match status" value="1"/>
</dbReference>
<dbReference type="GeneID" id="28836278"/>
<feature type="transmembrane region" description="Helical" evidence="1">
    <location>
        <begin position="274"/>
        <end position="297"/>
    </location>
</feature>
<evidence type="ECO:0000313" key="3">
    <source>
        <dbReference type="EMBL" id="OBT99590.1"/>
    </source>
</evidence>
<keyword evidence="1" id="KW-0812">Transmembrane</keyword>
<dbReference type="STRING" id="342668.A0A1B8GUW7"/>
<dbReference type="Proteomes" id="UP000091956">
    <property type="component" value="Unassembled WGS sequence"/>
</dbReference>